<reference evidence="2" key="1">
    <citation type="submission" date="2019-05" db="EMBL/GenBank/DDBJ databases">
        <title>Complete genome sequencing of Dialister sp. strain 5BBH33.</title>
        <authorList>
            <person name="Sakamoto M."/>
            <person name="Murakami T."/>
            <person name="Mori H."/>
        </authorList>
    </citation>
    <scope>NUCLEOTIDE SEQUENCE [LARGE SCALE GENOMIC DNA]</scope>
    <source>
        <strain evidence="2">5BBH33</strain>
    </source>
</reference>
<dbReference type="AlphaFoldDB" id="A0A8E4DGN7"/>
<name>A0A8E4DGN7_9FIRM</name>
<proteinExistence type="predicted"/>
<organism evidence="1 2">
    <name type="scientific">Dialister hominis</name>
    <dbReference type="NCBI Taxonomy" id="2582419"/>
    <lineage>
        <taxon>Bacteria</taxon>
        <taxon>Bacillati</taxon>
        <taxon>Bacillota</taxon>
        <taxon>Negativicutes</taxon>
        <taxon>Veillonellales</taxon>
        <taxon>Veillonellaceae</taxon>
        <taxon>Dialister</taxon>
    </lineage>
</organism>
<accession>A0A8E4DGN7</accession>
<sequence length="263" mass="29600">MLFNLFGSNKKQEFIDGYAQKLADAAVEGEIDADLLEELIDYAREHDLSNKQLASAQALACDKAFEELFQNGYLDDDEYDLYKDLIDTCYMLKEDQKYKYTTISKRCNAIYKIQEKGLLPKVDPEFANVDYREGEDLHFAGPAKLMKEESGAEKLSGGVIAKGTFYKTGGPMVGESPKGWKENGPGVLWITTERIGYRGKKGKFTLEIEDLDHAELAKGLLLYYEKGEEHPEAVKLDDPEMAGLILSRIINGPPEENTEESEE</sequence>
<dbReference type="RefSeq" id="WP_022383141.1">
    <property type="nucleotide sequence ID" value="NZ_AP019697.1"/>
</dbReference>
<dbReference type="GeneID" id="92715671"/>
<keyword evidence="2" id="KW-1185">Reference proteome</keyword>
<dbReference type="Proteomes" id="UP000320585">
    <property type="component" value="Chromosome"/>
</dbReference>
<dbReference type="EMBL" id="AP019697">
    <property type="protein sequence ID" value="BBK24517.1"/>
    <property type="molecule type" value="Genomic_DNA"/>
</dbReference>
<evidence type="ECO:0000313" key="1">
    <source>
        <dbReference type="EMBL" id="BBK24517.1"/>
    </source>
</evidence>
<dbReference type="OrthoDB" id="5314016at2"/>
<dbReference type="KEGG" id="dho:Dia5BBH33_04520"/>
<protein>
    <submittedName>
        <fullName evidence="1">Uncharacterized protein</fullName>
    </submittedName>
</protein>
<evidence type="ECO:0000313" key="2">
    <source>
        <dbReference type="Proteomes" id="UP000320585"/>
    </source>
</evidence>
<gene>
    <name evidence="1" type="ORF">Dia5BBH33_04520</name>
</gene>